<name>N8W8I4_9GAMM</name>
<dbReference type="Pfam" id="PF18159">
    <property type="entry name" value="S_4TM"/>
    <property type="match status" value="1"/>
</dbReference>
<keyword evidence="1" id="KW-1133">Transmembrane helix</keyword>
<evidence type="ECO:0000313" key="2">
    <source>
        <dbReference type="EMBL" id="ENU91234.1"/>
    </source>
</evidence>
<protein>
    <submittedName>
        <fullName evidence="2">Uncharacterized protein</fullName>
    </submittedName>
</protein>
<keyword evidence="1" id="KW-0472">Membrane</keyword>
<comment type="caution">
    <text evidence="2">The sequence shown here is derived from an EMBL/GenBank/DDBJ whole genome shotgun (WGS) entry which is preliminary data.</text>
</comment>
<gene>
    <name evidence="2" type="ORF">F971_03372</name>
</gene>
<reference evidence="2 3" key="1">
    <citation type="submission" date="2013-02" db="EMBL/GenBank/DDBJ databases">
        <title>The Genome Sequence of Acinetobacter sp. NIPH 758.</title>
        <authorList>
            <consortium name="The Broad Institute Genome Sequencing Platform"/>
            <consortium name="The Broad Institute Genome Sequencing Center for Infectious Disease"/>
            <person name="Cerqueira G."/>
            <person name="Feldgarden M."/>
            <person name="Courvalin P."/>
            <person name="Perichon B."/>
            <person name="Grillot-Courvalin C."/>
            <person name="Clermont D."/>
            <person name="Rocha E."/>
            <person name="Yoon E.-J."/>
            <person name="Nemec A."/>
            <person name="Walker B."/>
            <person name="Young S.K."/>
            <person name="Zeng Q."/>
            <person name="Gargeya S."/>
            <person name="Fitzgerald M."/>
            <person name="Haas B."/>
            <person name="Abouelleil A."/>
            <person name="Alvarado L."/>
            <person name="Arachchi H.M."/>
            <person name="Berlin A.M."/>
            <person name="Chapman S.B."/>
            <person name="Dewar J."/>
            <person name="Goldberg J."/>
            <person name="Griggs A."/>
            <person name="Gujja S."/>
            <person name="Hansen M."/>
            <person name="Howarth C."/>
            <person name="Imamovic A."/>
            <person name="Larimer J."/>
            <person name="McCowan C."/>
            <person name="Murphy C."/>
            <person name="Neiman D."/>
            <person name="Pearson M."/>
            <person name="Priest M."/>
            <person name="Roberts A."/>
            <person name="Saif S."/>
            <person name="Shea T."/>
            <person name="Sisk P."/>
            <person name="Sykes S."/>
            <person name="Wortman J."/>
            <person name="Nusbaum C."/>
            <person name="Birren B."/>
        </authorList>
    </citation>
    <scope>NUCLEOTIDE SEQUENCE [LARGE SCALE GENOMIC DNA]</scope>
    <source>
        <strain evidence="2 3">NIPH 758</strain>
    </source>
</reference>
<feature type="transmembrane region" description="Helical" evidence="1">
    <location>
        <begin position="27"/>
        <end position="48"/>
    </location>
</feature>
<dbReference type="eggNOG" id="ENOG5032QXB">
    <property type="taxonomic scope" value="Bacteria"/>
</dbReference>
<keyword evidence="1" id="KW-0812">Transmembrane</keyword>
<dbReference type="AlphaFoldDB" id="N8W8I4"/>
<dbReference type="Proteomes" id="UP000013049">
    <property type="component" value="Unassembled WGS sequence"/>
</dbReference>
<dbReference type="PATRIC" id="fig|1217712.3.peg.3258"/>
<feature type="transmembrane region" description="Helical" evidence="1">
    <location>
        <begin position="166"/>
        <end position="185"/>
    </location>
</feature>
<evidence type="ECO:0000313" key="3">
    <source>
        <dbReference type="Proteomes" id="UP000013049"/>
    </source>
</evidence>
<dbReference type="InterPro" id="IPR049920">
    <property type="entry name" value="IK1_05631-like"/>
</dbReference>
<dbReference type="RefSeq" id="WP_004773427.1">
    <property type="nucleotide sequence ID" value="NZ_KB849358.1"/>
</dbReference>
<sequence>MISTKQNDLANLELQAAVNILYSDSKFLMTINFVISVCIPFTLGLIGIVKDYSIFIYLAIFCGLSSIALSCWIKNIRSSAVQMQELYDRSVFNLKWNKLYLGEKPNNRQVTSLSEKYKKKYGDFSEFLNWYTSPAATYQYPIAIILCQSQNLSWDIPNRERYYKTVLAFIVFLIFVFFGVSIYYFENISLFIKTLSASIPIVIFLFFLVLEHKETVKEGNRLNSEIEDALNQLSNNSTTDQGVISLAEEVQNAIYSYRKSARPIPNKLHKYFKNQNETLSIRNIQRYIDNYL</sequence>
<dbReference type="EMBL" id="APPC01000022">
    <property type="protein sequence ID" value="ENU91234.1"/>
    <property type="molecule type" value="Genomic_DNA"/>
</dbReference>
<feature type="transmembrane region" description="Helical" evidence="1">
    <location>
        <begin position="191"/>
        <end position="210"/>
    </location>
</feature>
<proteinExistence type="predicted"/>
<evidence type="ECO:0000256" key="1">
    <source>
        <dbReference type="SAM" id="Phobius"/>
    </source>
</evidence>
<organism evidence="2 3">
    <name type="scientific">Acinetobacter vivianii</name>
    <dbReference type="NCBI Taxonomy" id="1776742"/>
    <lineage>
        <taxon>Bacteria</taxon>
        <taxon>Pseudomonadati</taxon>
        <taxon>Pseudomonadota</taxon>
        <taxon>Gammaproteobacteria</taxon>
        <taxon>Moraxellales</taxon>
        <taxon>Moraxellaceae</taxon>
        <taxon>Acinetobacter</taxon>
    </lineage>
</organism>
<feature type="transmembrane region" description="Helical" evidence="1">
    <location>
        <begin position="54"/>
        <end position="73"/>
    </location>
</feature>
<dbReference type="HOGENOM" id="CLU_077101_1_0_6"/>
<accession>N8W8I4</accession>